<dbReference type="KEGG" id="aacx:DEACI_1188"/>
<evidence type="ECO:0000256" key="1">
    <source>
        <dbReference type="ARBA" id="ARBA00009632"/>
    </source>
</evidence>
<dbReference type="PANTHER" id="PTHR21432">
    <property type="entry name" value="ACETYL-COA HYDROLASE-RELATED"/>
    <property type="match status" value="1"/>
</dbReference>
<dbReference type="InterPro" id="IPR038460">
    <property type="entry name" value="AcetylCoA_hyd_C_sf"/>
</dbReference>
<reference evidence="5" key="2">
    <citation type="submission" date="2020-01" db="EMBL/GenBank/DDBJ databases">
        <authorList>
            <person name="Hornung B."/>
        </authorList>
    </citation>
    <scope>NUCLEOTIDE SEQUENCE</scope>
    <source>
        <strain evidence="5">PacBioINE</strain>
    </source>
</reference>
<proteinExistence type="inferred from homology"/>
<feature type="domain" description="Acetyl-CoA hydrolase/transferase N-terminal" evidence="3">
    <location>
        <begin position="6"/>
        <end position="182"/>
    </location>
</feature>
<evidence type="ECO:0000313" key="6">
    <source>
        <dbReference type="EMBL" id="CEJ06669.1"/>
    </source>
</evidence>
<dbReference type="Pfam" id="PF13336">
    <property type="entry name" value="AcetylCoA_hyd_C"/>
    <property type="match status" value="1"/>
</dbReference>
<dbReference type="SUPFAM" id="SSF100950">
    <property type="entry name" value="NagB/RpiA/CoA transferase-like"/>
    <property type="match status" value="2"/>
</dbReference>
<dbReference type="AlphaFoldDB" id="A0A8S0Y2A6"/>
<organism evidence="5">
    <name type="scientific">Acididesulfobacillus acetoxydans</name>
    <dbReference type="NCBI Taxonomy" id="1561005"/>
    <lineage>
        <taxon>Bacteria</taxon>
        <taxon>Bacillati</taxon>
        <taxon>Bacillota</taxon>
        <taxon>Clostridia</taxon>
        <taxon>Eubacteriales</taxon>
        <taxon>Peptococcaceae</taxon>
        <taxon>Acididesulfobacillus</taxon>
    </lineage>
</organism>
<keyword evidence="2 6" id="KW-0808">Transferase</keyword>
<gene>
    <name evidence="6" type="ORF">DEACI_1118</name>
    <name evidence="5" type="ORF">DEACI_1188</name>
</gene>
<dbReference type="Proteomes" id="UP001071230">
    <property type="component" value="Unassembled WGS sequence"/>
</dbReference>
<sequence length="432" mass="47328">MADVKELYRRKRMSAEEAIKLIQDGDYISIPVGVGEPPALLTALSDHRREYRDVKVMQILPIRKYGYYDPETVENVRHLGFFLGGPSRSGIGDGWVDVIPNYFYELPQLIREGSIPVDVVMAMASPMNKHGYFSISLGTDYTMAGIEKARALILEVNPNVPFTCGDCWVHISQVAGLMETEEELLEVGLPKIGAVEENIGKQVAELIEDGSTLQIGYGAIPDAVVMQLKDKHDLGIHTEMVGDGILTLVESGVVTNRKKNYHPGKMLATFALGSRRLYRFMDLNPALEMHPVNFTNDPMLAGQNDKLVSINGSIEVDFMGQCNSESIGPLPYSGTGGQADFVRAANRSRGGKSFIVLPSTAKKGSISRIVPSLTPGAAVTTGKNDVNYVVTEYGVAKLRGKSLKQRAEALIGIAHPDFREDLRKAARKLHLL</sequence>
<dbReference type="InterPro" id="IPR003702">
    <property type="entry name" value="ActCoA_hydro_N"/>
</dbReference>
<evidence type="ECO:0000256" key="2">
    <source>
        <dbReference type="ARBA" id="ARBA00022679"/>
    </source>
</evidence>
<dbReference type="PANTHER" id="PTHR21432:SF20">
    <property type="entry name" value="ACETYL-COA HYDROLASE"/>
    <property type="match status" value="1"/>
</dbReference>
<dbReference type="GO" id="GO:0016787">
    <property type="term" value="F:hydrolase activity"/>
    <property type="evidence" value="ECO:0007669"/>
    <property type="project" value="UniProtKB-KW"/>
</dbReference>
<comment type="similarity">
    <text evidence="1">Belongs to the acetyl-CoA hydrolase/transferase family.</text>
</comment>
<dbReference type="Gene3D" id="3.30.750.70">
    <property type="entry name" value="4-hydroxybutyrate coenzyme like domains"/>
    <property type="match status" value="1"/>
</dbReference>
<dbReference type="GO" id="GO:0008775">
    <property type="term" value="F:acetate CoA-transferase activity"/>
    <property type="evidence" value="ECO:0007669"/>
    <property type="project" value="InterPro"/>
</dbReference>
<dbReference type="Pfam" id="PF02550">
    <property type="entry name" value="AcetylCoA_hydro"/>
    <property type="match status" value="1"/>
</dbReference>
<accession>A0A8S0Y2A6</accession>
<evidence type="ECO:0000259" key="3">
    <source>
        <dbReference type="Pfam" id="PF02550"/>
    </source>
</evidence>
<feature type="domain" description="Acetyl-CoA hydrolase/transferase C-terminal" evidence="4">
    <location>
        <begin position="273"/>
        <end position="426"/>
    </location>
</feature>
<dbReference type="RefSeq" id="WP_240984194.1">
    <property type="nucleotide sequence ID" value="NZ_CDGJ01000032.1"/>
</dbReference>
<dbReference type="EMBL" id="CDGJ01000032">
    <property type="protein sequence ID" value="CEJ06669.1"/>
    <property type="molecule type" value="Genomic_DNA"/>
</dbReference>
<keyword evidence="5" id="KW-0378">Hydrolase</keyword>
<dbReference type="Gene3D" id="3.40.1080.10">
    <property type="entry name" value="Glutaconate Coenzyme A-transferase"/>
    <property type="match status" value="1"/>
</dbReference>
<evidence type="ECO:0000313" key="5">
    <source>
        <dbReference type="EMBL" id="CAA7600535.1"/>
    </source>
</evidence>
<dbReference type="InterPro" id="IPR046433">
    <property type="entry name" value="ActCoA_hydro"/>
</dbReference>
<dbReference type="Proteomes" id="UP000836597">
    <property type="component" value="Chromosome"/>
</dbReference>
<dbReference type="Gene3D" id="3.40.1080.20">
    <property type="entry name" value="Acetyl-CoA hydrolase/transferase C-terminal domain"/>
    <property type="match status" value="1"/>
</dbReference>
<evidence type="ECO:0000313" key="7">
    <source>
        <dbReference type="Proteomes" id="UP001071230"/>
    </source>
</evidence>
<reference evidence="6" key="1">
    <citation type="submission" date="2014-11" db="EMBL/GenBank/DDBJ databases">
        <authorList>
            <person name="Hornung B.V."/>
        </authorList>
    </citation>
    <scope>NUCLEOTIDE SEQUENCE</scope>
    <source>
        <strain evidence="6">INE</strain>
    </source>
</reference>
<name>A0A8S0Y2A6_9FIRM</name>
<dbReference type="EMBL" id="LR746496">
    <property type="protein sequence ID" value="CAA7600535.1"/>
    <property type="molecule type" value="Genomic_DNA"/>
</dbReference>
<dbReference type="InterPro" id="IPR037171">
    <property type="entry name" value="NagB/RpiA_transferase-like"/>
</dbReference>
<dbReference type="InterPro" id="IPR026888">
    <property type="entry name" value="AcetylCoA_hyd_C"/>
</dbReference>
<dbReference type="GO" id="GO:0006083">
    <property type="term" value="P:acetate metabolic process"/>
    <property type="evidence" value="ECO:0007669"/>
    <property type="project" value="InterPro"/>
</dbReference>
<keyword evidence="7" id="KW-1185">Reference proteome</keyword>
<protein>
    <submittedName>
        <fullName evidence="6">4-hydroxybutyrate coenzyme A transferase</fullName>
    </submittedName>
    <submittedName>
        <fullName evidence="5">Acetyl-CoA hydrolase/transferase N-terminal domain protein</fullName>
    </submittedName>
</protein>
<evidence type="ECO:0000259" key="4">
    <source>
        <dbReference type="Pfam" id="PF13336"/>
    </source>
</evidence>